<reference evidence="3" key="1">
    <citation type="submission" date="2020-06" db="EMBL/GenBank/DDBJ databases">
        <authorList>
            <person name="Li T."/>
            <person name="Hu X."/>
            <person name="Zhang T."/>
            <person name="Song X."/>
            <person name="Zhang H."/>
            <person name="Dai N."/>
            <person name="Sheng W."/>
            <person name="Hou X."/>
            <person name="Wei L."/>
        </authorList>
    </citation>
    <scope>NUCLEOTIDE SEQUENCE</scope>
    <source>
        <strain evidence="3">3651</strain>
        <tissue evidence="3">Leaf</tissue>
    </source>
</reference>
<proteinExistence type="predicted"/>
<organism evidence="3 4">
    <name type="scientific">Sesamum alatum</name>
    <dbReference type="NCBI Taxonomy" id="300844"/>
    <lineage>
        <taxon>Eukaryota</taxon>
        <taxon>Viridiplantae</taxon>
        <taxon>Streptophyta</taxon>
        <taxon>Embryophyta</taxon>
        <taxon>Tracheophyta</taxon>
        <taxon>Spermatophyta</taxon>
        <taxon>Magnoliopsida</taxon>
        <taxon>eudicotyledons</taxon>
        <taxon>Gunneridae</taxon>
        <taxon>Pentapetalae</taxon>
        <taxon>asterids</taxon>
        <taxon>lamiids</taxon>
        <taxon>Lamiales</taxon>
        <taxon>Pedaliaceae</taxon>
        <taxon>Sesamum</taxon>
    </lineage>
</organism>
<comment type="caution">
    <text evidence="3">The sequence shown here is derived from an EMBL/GenBank/DDBJ whole genome shotgun (WGS) entry which is preliminary data.</text>
</comment>
<gene>
    <name evidence="3" type="ORF">Salat_1038400</name>
</gene>
<protein>
    <submittedName>
        <fullName evidence="3">Uncharacterized protein</fullName>
    </submittedName>
</protein>
<accession>A0AAE1YMJ6</accession>
<feature type="signal peptide" evidence="2">
    <location>
        <begin position="1"/>
        <end position="19"/>
    </location>
</feature>
<evidence type="ECO:0000256" key="1">
    <source>
        <dbReference type="SAM" id="MobiDB-lite"/>
    </source>
</evidence>
<dbReference type="EMBL" id="JACGWO010000003">
    <property type="protein sequence ID" value="KAK4432762.1"/>
    <property type="molecule type" value="Genomic_DNA"/>
</dbReference>
<evidence type="ECO:0000256" key="2">
    <source>
        <dbReference type="SAM" id="SignalP"/>
    </source>
</evidence>
<dbReference type="AlphaFoldDB" id="A0AAE1YMJ6"/>
<feature type="region of interest" description="Disordered" evidence="1">
    <location>
        <begin position="37"/>
        <end position="59"/>
    </location>
</feature>
<evidence type="ECO:0000313" key="4">
    <source>
        <dbReference type="Proteomes" id="UP001293254"/>
    </source>
</evidence>
<evidence type="ECO:0000313" key="3">
    <source>
        <dbReference type="EMBL" id="KAK4432762.1"/>
    </source>
</evidence>
<keyword evidence="2" id="KW-0732">Signal</keyword>
<dbReference type="Proteomes" id="UP001293254">
    <property type="component" value="Unassembled WGS sequence"/>
</dbReference>
<name>A0AAE1YMJ6_9LAMI</name>
<reference evidence="3" key="2">
    <citation type="journal article" date="2024" name="Plant">
        <title>Genomic evolution and insights into agronomic trait innovations of Sesamum species.</title>
        <authorList>
            <person name="Miao H."/>
            <person name="Wang L."/>
            <person name="Qu L."/>
            <person name="Liu H."/>
            <person name="Sun Y."/>
            <person name="Le M."/>
            <person name="Wang Q."/>
            <person name="Wei S."/>
            <person name="Zheng Y."/>
            <person name="Lin W."/>
            <person name="Duan Y."/>
            <person name="Cao H."/>
            <person name="Xiong S."/>
            <person name="Wang X."/>
            <person name="Wei L."/>
            <person name="Li C."/>
            <person name="Ma Q."/>
            <person name="Ju M."/>
            <person name="Zhao R."/>
            <person name="Li G."/>
            <person name="Mu C."/>
            <person name="Tian Q."/>
            <person name="Mei H."/>
            <person name="Zhang T."/>
            <person name="Gao T."/>
            <person name="Zhang H."/>
        </authorList>
    </citation>
    <scope>NUCLEOTIDE SEQUENCE</scope>
    <source>
        <strain evidence="3">3651</strain>
    </source>
</reference>
<sequence>MHCFLALAISSFECKVVQGSKGWLREKSMCVYKDNSESRLPDHSLSSSSLSPPELNSPGWPSTCKDAIEDHVTSKFVRERKSTKNGLSVRTGSNPLALVNRISGNPTGNSSTRRAAGFSRREVFPVWVSARDRKLLQSSAIKKADVVGCQGWELGTLEQCLRRFAAAKWRPFRDICEVCNHRGCFIARDIGFQKHGSLKAIKQCANRLFG</sequence>
<feature type="compositionally biased region" description="Low complexity" evidence="1">
    <location>
        <begin position="43"/>
        <end position="58"/>
    </location>
</feature>
<feature type="chain" id="PRO_5042256805" evidence="2">
    <location>
        <begin position="20"/>
        <end position="210"/>
    </location>
</feature>
<keyword evidence="4" id="KW-1185">Reference proteome</keyword>